<protein>
    <recommendedName>
        <fullName evidence="4">Secreted protein</fullName>
    </recommendedName>
</protein>
<proteinExistence type="predicted"/>
<name>A0A2K3LQE1_TRIPR</name>
<feature type="chain" id="PRO_5014446773" description="Secreted protein" evidence="1">
    <location>
        <begin position="34"/>
        <end position="86"/>
    </location>
</feature>
<sequence length="86" mass="9494">MTLTVGTKPRIVPKFYAPLVGAMLLTLVASATAASTSVCKDLGSYFRPSLRFYSVLTTRRTWSTSVLNHNTLPIMHNTELYGLSTR</sequence>
<organism evidence="2 3">
    <name type="scientific">Trifolium pratense</name>
    <name type="common">Red clover</name>
    <dbReference type="NCBI Taxonomy" id="57577"/>
    <lineage>
        <taxon>Eukaryota</taxon>
        <taxon>Viridiplantae</taxon>
        <taxon>Streptophyta</taxon>
        <taxon>Embryophyta</taxon>
        <taxon>Tracheophyta</taxon>
        <taxon>Spermatophyta</taxon>
        <taxon>Magnoliopsida</taxon>
        <taxon>eudicotyledons</taxon>
        <taxon>Gunneridae</taxon>
        <taxon>Pentapetalae</taxon>
        <taxon>rosids</taxon>
        <taxon>fabids</taxon>
        <taxon>Fabales</taxon>
        <taxon>Fabaceae</taxon>
        <taxon>Papilionoideae</taxon>
        <taxon>50 kb inversion clade</taxon>
        <taxon>NPAAA clade</taxon>
        <taxon>Hologalegina</taxon>
        <taxon>IRL clade</taxon>
        <taxon>Trifolieae</taxon>
        <taxon>Trifolium</taxon>
    </lineage>
</organism>
<feature type="signal peptide" evidence="1">
    <location>
        <begin position="1"/>
        <end position="33"/>
    </location>
</feature>
<comment type="caution">
    <text evidence="2">The sequence shown here is derived from an EMBL/GenBank/DDBJ whole genome shotgun (WGS) entry which is preliminary data.</text>
</comment>
<evidence type="ECO:0000313" key="3">
    <source>
        <dbReference type="Proteomes" id="UP000236291"/>
    </source>
</evidence>
<dbReference type="AlphaFoldDB" id="A0A2K3LQE1"/>
<dbReference type="Proteomes" id="UP000236291">
    <property type="component" value="Unassembled WGS sequence"/>
</dbReference>
<reference evidence="2 3" key="1">
    <citation type="journal article" date="2014" name="Am. J. Bot.">
        <title>Genome assembly and annotation for red clover (Trifolium pratense; Fabaceae).</title>
        <authorList>
            <person name="Istvanek J."/>
            <person name="Jaros M."/>
            <person name="Krenek A."/>
            <person name="Repkova J."/>
        </authorList>
    </citation>
    <scope>NUCLEOTIDE SEQUENCE [LARGE SCALE GENOMIC DNA]</scope>
    <source>
        <strain evidence="3">cv. Tatra</strain>
        <tissue evidence="2">Young leaves</tissue>
    </source>
</reference>
<reference evidence="2 3" key="2">
    <citation type="journal article" date="2017" name="Front. Plant Sci.">
        <title>Gene Classification and Mining of Molecular Markers Useful in Red Clover (Trifolium pratense) Breeding.</title>
        <authorList>
            <person name="Istvanek J."/>
            <person name="Dluhosova J."/>
            <person name="Dluhos P."/>
            <person name="Patkova L."/>
            <person name="Nedelnik J."/>
            <person name="Repkova J."/>
        </authorList>
    </citation>
    <scope>NUCLEOTIDE SEQUENCE [LARGE SCALE GENOMIC DNA]</scope>
    <source>
        <strain evidence="3">cv. Tatra</strain>
        <tissue evidence="2">Young leaves</tissue>
    </source>
</reference>
<evidence type="ECO:0000313" key="2">
    <source>
        <dbReference type="EMBL" id="PNX80765.1"/>
    </source>
</evidence>
<gene>
    <name evidence="2" type="ORF">L195_g036776</name>
</gene>
<dbReference type="EMBL" id="ASHM01038597">
    <property type="protein sequence ID" value="PNX80765.1"/>
    <property type="molecule type" value="Genomic_DNA"/>
</dbReference>
<evidence type="ECO:0008006" key="4">
    <source>
        <dbReference type="Google" id="ProtNLM"/>
    </source>
</evidence>
<evidence type="ECO:0000256" key="1">
    <source>
        <dbReference type="SAM" id="SignalP"/>
    </source>
</evidence>
<keyword evidence="1" id="KW-0732">Signal</keyword>
<accession>A0A2K3LQE1</accession>